<proteinExistence type="predicted"/>
<dbReference type="Proteomes" id="UP000235371">
    <property type="component" value="Unassembled WGS sequence"/>
</dbReference>
<dbReference type="OrthoDB" id="5378741at2759"/>
<feature type="signal peptide" evidence="1">
    <location>
        <begin position="1"/>
        <end position="18"/>
    </location>
</feature>
<name>A0A2J6TDC4_9HELO</name>
<evidence type="ECO:0000256" key="1">
    <source>
        <dbReference type="SAM" id="SignalP"/>
    </source>
</evidence>
<protein>
    <submittedName>
        <fullName evidence="2">Uncharacterized protein</fullName>
    </submittedName>
</protein>
<dbReference type="EMBL" id="KZ613787">
    <property type="protein sequence ID" value="PMD60993.1"/>
    <property type="molecule type" value="Genomic_DNA"/>
</dbReference>
<gene>
    <name evidence="2" type="ORF">K444DRAFT_629008</name>
</gene>
<dbReference type="InParanoid" id="A0A2J6TDC4"/>
<organism evidence="2 3">
    <name type="scientific">Hyaloscypha bicolor E</name>
    <dbReference type="NCBI Taxonomy" id="1095630"/>
    <lineage>
        <taxon>Eukaryota</taxon>
        <taxon>Fungi</taxon>
        <taxon>Dikarya</taxon>
        <taxon>Ascomycota</taxon>
        <taxon>Pezizomycotina</taxon>
        <taxon>Leotiomycetes</taxon>
        <taxon>Helotiales</taxon>
        <taxon>Hyaloscyphaceae</taxon>
        <taxon>Hyaloscypha</taxon>
        <taxon>Hyaloscypha bicolor</taxon>
    </lineage>
</organism>
<reference evidence="2 3" key="1">
    <citation type="submission" date="2016-04" db="EMBL/GenBank/DDBJ databases">
        <title>A degradative enzymes factory behind the ericoid mycorrhizal symbiosis.</title>
        <authorList>
            <consortium name="DOE Joint Genome Institute"/>
            <person name="Martino E."/>
            <person name="Morin E."/>
            <person name="Grelet G."/>
            <person name="Kuo A."/>
            <person name="Kohler A."/>
            <person name="Daghino S."/>
            <person name="Barry K."/>
            <person name="Choi C."/>
            <person name="Cichocki N."/>
            <person name="Clum A."/>
            <person name="Copeland A."/>
            <person name="Hainaut M."/>
            <person name="Haridas S."/>
            <person name="Labutti K."/>
            <person name="Lindquist E."/>
            <person name="Lipzen A."/>
            <person name="Khouja H.-R."/>
            <person name="Murat C."/>
            <person name="Ohm R."/>
            <person name="Olson A."/>
            <person name="Spatafora J."/>
            <person name="Veneault-Fourrey C."/>
            <person name="Henrissat B."/>
            <person name="Grigoriev I."/>
            <person name="Martin F."/>
            <person name="Perotto S."/>
        </authorList>
    </citation>
    <scope>NUCLEOTIDE SEQUENCE [LARGE SCALE GENOMIC DNA]</scope>
    <source>
        <strain evidence="2 3">E</strain>
    </source>
</reference>
<keyword evidence="1" id="KW-0732">Signal</keyword>
<sequence length="157" mass="16745">MKLFSIITAALLPVAAMSTPLNAVRDFDAEAASKALLAKTASNPHAVRDLDAEAAGLVKKATQYCDIVNVATEVDCWWLPKHGGNGNHKVTSLAGTRNNVEFTCYTNCEDVNGNTSWDWAVNHGCYVPGYYTDATCSRAALGGCSWASYDRSFGGCA</sequence>
<dbReference type="GeneID" id="36591072"/>
<feature type="chain" id="PRO_5014375146" evidence="1">
    <location>
        <begin position="19"/>
        <end position="157"/>
    </location>
</feature>
<evidence type="ECO:0000313" key="3">
    <source>
        <dbReference type="Proteomes" id="UP000235371"/>
    </source>
</evidence>
<keyword evidence="3" id="KW-1185">Reference proteome</keyword>
<accession>A0A2J6TDC4</accession>
<dbReference type="RefSeq" id="XP_024737897.1">
    <property type="nucleotide sequence ID" value="XM_024882995.1"/>
</dbReference>
<evidence type="ECO:0000313" key="2">
    <source>
        <dbReference type="EMBL" id="PMD60993.1"/>
    </source>
</evidence>
<dbReference type="AlphaFoldDB" id="A0A2J6TDC4"/>